<gene>
    <name evidence="2" type="ORF">CGC21_24650</name>
</gene>
<proteinExistence type="predicted"/>
<accession>A0A504XUW8</accession>
<evidence type="ECO:0000256" key="1">
    <source>
        <dbReference type="SAM" id="MobiDB-lite"/>
    </source>
</evidence>
<evidence type="ECO:0000313" key="3">
    <source>
        <dbReference type="Proteomes" id="UP000318447"/>
    </source>
</evidence>
<dbReference type="AlphaFoldDB" id="A0A504XUW8"/>
<sequence>MAEARLEEVKSSAAKPAARKERKSSCMSLARQGDPTPTAEMPGQCLPFSNDLSGSSCALLRMMFRFNSHDATQTHNSSAQDTAASGGRVGDAESAVAGFCKKIEDDVGAATEVDTVEADVDPDLKLAPVRKAVAHHLAQIGKGVLKEDMMQPARHATIETVRRHLGYSQQPTLEAV</sequence>
<protein>
    <submittedName>
        <fullName evidence="2">Uncharacterized protein</fullName>
    </submittedName>
</protein>
<feature type="region of interest" description="Disordered" evidence="1">
    <location>
        <begin position="1"/>
        <end position="42"/>
    </location>
</feature>
<name>A0A504XUW8_LEIDO</name>
<dbReference type="EMBL" id="RHLC01000028">
    <property type="protein sequence ID" value="TPP51098.1"/>
    <property type="molecule type" value="Genomic_DNA"/>
</dbReference>
<feature type="compositionally biased region" description="Basic and acidic residues" evidence="1">
    <location>
        <begin position="1"/>
        <end position="10"/>
    </location>
</feature>
<comment type="caution">
    <text evidence="2">The sequence shown here is derived from an EMBL/GenBank/DDBJ whole genome shotgun (WGS) entry which is preliminary data.</text>
</comment>
<reference evidence="3" key="1">
    <citation type="submission" date="2019-02" db="EMBL/GenBank/DDBJ databases">
        <title>FDA dAtabase for Regulatory Grade micrObial Sequences (FDA-ARGOS): Supporting development and validation of Infectious Disease Dx tests.</title>
        <authorList>
            <person name="Duncan R."/>
            <person name="Fisher C."/>
            <person name="Tallon L."/>
            <person name="Sadzewicz L."/>
            <person name="Sengamalay N."/>
            <person name="Ott S."/>
            <person name="Godinez A."/>
            <person name="Nagaraj S."/>
            <person name="Vavikolanu K."/>
            <person name="Nadendla S."/>
            <person name="Aluvathingal J."/>
            <person name="Sichtig H."/>
        </authorList>
    </citation>
    <scope>NUCLEOTIDE SEQUENCE [LARGE SCALE GENOMIC DNA]</scope>
    <source>
        <strain evidence="3">FDAARGOS_361</strain>
    </source>
</reference>
<organism evidence="2 3">
    <name type="scientific">Leishmania donovani</name>
    <dbReference type="NCBI Taxonomy" id="5661"/>
    <lineage>
        <taxon>Eukaryota</taxon>
        <taxon>Discoba</taxon>
        <taxon>Euglenozoa</taxon>
        <taxon>Kinetoplastea</taxon>
        <taxon>Metakinetoplastina</taxon>
        <taxon>Trypanosomatida</taxon>
        <taxon>Trypanosomatidae</taxon>
        <taxon>Leishmaniinae</taxon>
        <taxon>Leishmania</taxon>
    </lineage>
</organism>
<dbReference type="Proteomes" id="UP000318447">
    <property type="component" value="Unassembled WGS sequence"/>
</dbReference>
<evidence type="ECO:0000313" key="2">
    <source>
        <dbReference type="EMBL" id="TPP51098.1"/>
    </source>
</evidence>